<dbReference type="AlphaFoldDB" id="A1RXV4"/>
<evidence type="ECO:0000313" key="1">
    <source>
        <dbReference type="EMBL" id="ABL78034.1"/>
    </source>
</evidence>
<accession>A1RXV4</accession>
<dbReference type="EMBL" id="CP000505">
    <property type="protein sequence ID" value="ABL78034.1"/>
    <property type="molecule type" value="Genomic_DNA"/>
</dbReference>
<dbReference type="HOGENOM" id="CLU_560982_0_0_2"/>
<dbReference type="SUPFAM" id="SSF50249">
    <property type="entry name" value="Nucleic acid-binding proteins"/>
    <property type="match status" value="1"/>
</dbReference>
<name>A1RXV4_THEPD</name>
<proteinExistence type="predicted"/>
<dbReference type="STRING" id="368408.Tpen_0630"/>
<dbReference type="eggNOG" id="arCOG01510">
    <property type="taxonomic scope" value="Archaea"/>
</dbReference>
<gene>
    <name evidence="1" type="ordered locus">Tpen_0630</name>
</gene>
<reference evidence="2" key="1">
    <citation type="journal article" date="2008" name="J. Bacteriol.">
        <title>Genome sequence of Thermofilum pendens reveals an exceptional loss of biosynthetic pathways without genome reduction.</title>
        <authorList>
            <person name="Anderson I."/>
            <person name="Rodriguez J."/>
            <person name="Susanti D."/>
            <person name="Porat I."/>
            <person name="Reich C."/>
            <person name="Ulrich L.E."/>
            <person name="Elkins J.G."/>
            <person name="Mavromatis K."/>
            <person name="Lykidis A."/>
            <person name="Kim E."/>
            <person name="Thompson L.S."/>
            <person name="Nolan M."/>
            <person name="Land M."/>
            <person name="Copeland A."/>
            <person name="Lapidus A."/>
            <person name="Lucas S."/>
            <person name="Detter C."/>
            <person name="Zhulin I.B."/>
            <person name="Olsen G.J."/>
            <person name="Whitman W."/>
            <person name="Mukhopadhyay B."/>
            <person name="Bristow J."/>
            <person name="Kyrpides N."/>
        </authorList>
    </citation>
    <scope>NUCLEOTIDE SEQUENCE [LARGE SCALE GENOMIC DNA]</scope>
    <source>
        <strain evidence="2">DSM 2475 / Hrk 5</strain>
    </source>
</reference>
<dbReference type="InterPro" id="IPR012340">
    <property type="entry name" value="NA-bd_OB-fold"/>
</dbReference>
<dbReference type="KEGG" id="tpe:Tpen_0630"/>
<dbReference type="Gene3D" id="2.40.50.140">
    <property type="entry name" value="Nucleic acid-binding proteins"/>
    <property type="match status" value="1"/>
</dbReference>
<dbReference type="EnsemblBacteria" id="ABL78034">
    <property type="protein sequence ID" value="ABL78034"/>
    <property type="gene ID" value="Tpen_0630"/>
</dbReference>
<sequence>MLLIGYFGIALETRMDEYSWHETPPEEILIEEILRHKRNLTREDLERLIREKIEDFGGVIKREAAVYLLAKEMGINFLREFLPASLTALRVRDLAVGLRNVDVEGVVVSMYPLSVTSGGKQYLRFALADREAIIWSVAWGEKALELSGMLTVGKKVLVKAVSVKKYREKNELIIDKNSSVEVLGDVSFDELLRIAKTHSLRLHALSVVHVAKESGRIFLYGFDEECNPAVAVLPVLDRFSLEITPGSTLLLDNCGRSTVGEYNYLVCRENSNVLKVQRRDGCSDTHASRFYLEGYVLGFEIFRREGGRVYLLVNGKPEPLVLFRDSLLSSLAALSARKARIWGLRRTDGTLREAPFTQVEALGEQLQLQVVKGKKLLECSGLLEATLTLVSADLRFRCIDGRPLYTVYLVFDDGTATIRAVSNSPQILEEVYELQESDLCELESSVIEKIKTYRVERIGGLEYATKIFVNKFSPKTGFVFSLRSLG</sequence>
<evidence type="ECO:0000313" key="2">
    <source>
        <dbReference type="Proteomes" id="UP000000641"/>
    </source>
</evidence>
<dbReference type="Proteomes" id="UP000000641">
    <property type="component" value="Chromosome"/>
</dbReference>
<organism evidence="1 2">
    <name type="scientific">Thermofilum pendens (strain DSM 2475 / Hrk 5)</name>
    <dbReference type="NCBI Taxonomy" id="368408"/>
    <lineage>
        <taxon>Archaea</taxon>
        <taxon>Thermoproteota</taxon>
        <taxon>Thermoprotei</taxon>
        <taxon>Thermofilales</taxon>
        <taxon>Thermofilaceae</taxon>
        <taxon>Thermofilum</taxon>
    </lineage>
</organism>
<keyword evidence="2" id="KW-1185">Reference proteome</keyword>
<protein>
    <submittedName>
        <fullName evidence="1">Nucleic acid binding, OB-fold, tRNA/helicase-type</fullName>
    </submittedName>
</protein>